<reference evidence="3" key="1">
    <citation type="submission" date="2022-04" db="EMBL/GenBank/DDBJ databases">
        <authorList>
            <person name="Seo M.-J."/>
        </authorList>
    </citation>
    <scope>NUCLEOTIDE SEQUENCE</scope>
    <source>
        <strain evidence="3">MBLB2552</strain>
    </source>
</reference>
<gene>
    <name evidence="3" type="ORF">M0651_10965</name>
</gene>
<dbReference type="EMBL" id="JALPRK010000008">
    <property type="protein sequence ID" value="MCK8487695.1"/>
    <property type="molecule type" value="Genomic_DNA"/>
</dbReference>
<organism evidence="3 4">
    <name type="scientific">Paenibacillus mellifer</name>
    <dbReference type="NCBI Taxonomy" id="2937794"/>
    <lineage>
        <taxon>Bacteria</taxon>
        <taxon>Bacillati</taxon>
        <taxon>Bacillota</taxon>
        <taxon>Bacilli</taxon>
        <taxon>Bacillales</taxon>
        <taxon>Paenibacillaceae</taxon>
        <taxon>Paenibacillus</taxon>
    </lineage>
</organism>
<evidence type="ECO:0000256" key="2">
    <source>
        <dbReference type="SAM" id="SignalP"/>
    </source>
</evidence>
<feature type="chain" id="PRO_5040948498" evidence="2">
    <location>
        <begin position="25"/>
        <end position="410"/>
    </location>
</feature>
<keyword evidence="4" id="KW-1185">Reference proteome</keyword>
<dbReference type="InterPro" id="IPR011042">
    <property type="entry name" value="6-blade_b-propeller_TolB-like"/>
</dbReference>
<evidence type="ECO:0000313" key="4">
    <source>
        <dbReference type="Proteomes" id="UP001139534"/>
    </source>
</evidence>
<proteinExistence type="predicted"/>
<dbReference type="RefSeq" id="WP_248551789.1">
    <property type="nucleotide sequence ID" value="NZ_JALPRK010000008.1"/>
</dbReference>
<name>A0A9X1XY08_9BACL</name>
<protein>
    <submittedName>
        <fullName evidence="3">WD40 repeat domain-containing protein</fullName>
    </submittedName>
</protein>
<keyword evidence="2" id="KW-0732">Signal</keyword>
<accession>A0A9X1XY08</accession>
<evidence type="ECO:0000256" key="1">
    <source>
        <dbReference type="SAM" id="MobiDB-lite"/>
    </source>
</evidence>
<comment type="caution">
    <text evidence="3">The sequence shown here is derived from an EMBL/GenBank/DDBJ whole genome shotgun (WGS) entry which is preliminary data.</text>
</comment>
<dbReference type="Proteomes" id="UP001139534">
    <property type="component" value="Unassembled WGS sequence"/>
</dbReference>
<feature type="signal peptide" evidence="2">
    <location>
        <begin position="1"/>
        <end position="24"/>
    </location>
</feature>
<sequence>MNHHTGKYGFKLLAAALLSITVSACQSQPGDRLTVVDPGDTHRTGQQQPVRDGADGADGKRQLTVVRMPTEQAGRQVDVAGTHKIESARIQSWLSEDEVQIETIRLVKAGTETEEPQYEYTTSIMNLLNGQIREPTGEEGQQMDGYMFVKETKSPDGEYSFIQKWKDKYTADNYVKDHRTGEMTQILGDNYLELGGWLNADTFVLAAGSMNGRGEIRKISAADGKVTTLPLEDPDVDVFTQFGVSHGRIYYTDNHQVLKVLDPGQTKPVSLIRDVWNFQLSPNSQYISVSTVTQSGAFQGSELLIYDSAGTLQGTLIGKGDLISYVTWSPDSDKLAFDVYTEKQPGMNGVYLFDTQSGQVSPLAPYYAPTEPLPHPTFPLSWSPSGHRLGITVDDSNSQLVTQVIDFIFN</sequence>
<dbReference type="AlphaFoldDB" id="A0A9X1XY08"/>
<dbReference type="Gene3D" id="2.120.10.30">
    <property type="entry name" value="TolB, C-terminal domain"/>
    <property type="match status" value="1"/>
</dbReference>
<dbReference type="SUPFAM" id="SSF69322">
    <property type="entry name" value="Tricorn protease domain 2"/>
    <property type="match status" value="1"/>
</dbReference>
<evidence type="ECO:0000313" key="3">
    <source>
        <dbReference type="EMBL" id="MCK8487695.1"/>
    </source>
</evidence>
<dbReference type="PROSITE" id="PS51257">
    <property type="entry name" value="PROKAR_LIPOPROTEIN"/>
    <property type="match status" value="1"/>
</dbReference>
<feature type="region of interest" description="Disordered" evidence="1">
    <location>
        <begin position="29"/>
        <end position="58"/>
    </location>
</feature>